<feature type="transmembrane region" description="Helical" evidence="6">
    <location>
        <begin position="272"/>
        <end position="292"/>
    </location>
</feature>
<feature type="transmembrane region" description="Helical" evidence="6">
    <location>
        <begin position="770"/>
        <end position="792"/>
    </location>
</feature>
<evidence type="ECO:0000256" key="5">
    <source>
        <dbReference type="ARBA" id="ARBA00023136"/>
    </source>
</evidence>
<feature type="domain" description="SSD" evidence="7">
    <location>
        <begin position="663"/>
        <end position="792"/>
    </location>
</feature>
<evidence type="ECO:0000256" key="2">
    <source>
        <dbReference type="ARBA" id="ARBA00022475"/>
    </source>
</evidence>
<feature type="transmembrane region" description="Helical" evidence="6">
    <location>
        <begin position="248"/>
        <end position="265"/>
    </location>
</feature>
<dbReference type="PROSITE" id="PS50156">
    <property type="entry name" value="SSD"/>
    <property type="match status" value="2"/>
</dbReference>
<keyword evidence="3 6" id="KW-0812">Transmembrane</keyword>
<dbReference type="Proteomes" id="UP000177876">
    <property type="component" value="Unassembled WGS sequence"/>
</dbReference>
<evidence type="ECO:0000256" key="6">
    <source>
        <dbReference type="SAM" id="Phobius"/>
    </source>
</evidence>
<keyword evidence="5 6" id="KW-0472">Membrane</keyword>
<comment type="caution">
    <text evidence="8">The sequence shown here is derived from an EMBL/GenBank/DDBJ whole genome shotgun (WGS) entry which is preliminary data.</text>
</comment>
<feature type="transmembrane region" description="Helical" evidence="6">
    <location>
        <begin position="646"/>
        <end position="665"/>
    </location>
</feature>
<dbReference type="Gene3D" id="1.20.1640.10">
    <property type="entry name" value="Multidrug efflux transporter AcrB transmembrane domain"/>
    <property type="match status" value="2"/>
</dbReference>
<dbReference type="Pfam" id="PF03176">
    <property type="entry name" value="MMPL"/>
    <property type="match status" value="2"/>
</dbReference>
<evidence type="ECO:0000256" key="3">
    <source>
        <dbReference type="ARBA" id="ARBA00022692"/>
    </source>
</evidence>
<dbReference type="SUPFAM" id="SSF82866">
    <property type="entry name" value="Multidrug efflux transporter AcrB transmembrane domain"/>
    <property type="match status" value="2"/>
</dbReference>
<sequence>MLGIKGRRMVEKTFKWLASISEKRPWWVIIVVLLMTAVAVVGFGFIRQEYGYKSMLPKNMESVKALEEGNELFGGTMEEQLLLESDKSLDPAMLRKAAGYKAYLETQPDIWGTFIISVSTPLDEMYYFPPGQPLPATPEPLLQHLAGLSDDELVNQININIEYATERAMQMGISGAGIQGISTDGKAILISTTVNSDTTTNDQIKLVGPFEKVNNDYFGQVAGLKVYESGQAIQNRDSNERMMKDTSFLFMLAFLFILLVLFLTFRRVSDVLLTMMVILVTIVWVMGLSGWLRFPFTYASVSIMPLLLGIDVAYAIHVMSRYYEEKRKGLDTHTSIITAVVTVGVAVFLTAATTAFGFASFGISNMPPIIQFGMLCVAGVMFSFFLAVTLLPATIVLRDRRPKAQQKWARKNEKRIDRNKESWLDKSLAKIAVLSEHHRAIVGIVTLLVLVGCFFLGLNISTEVDMAKMMPQDMPSMVAMNEINNRFGGQNVAYVLVKGDILQPANLRSMLAYEDKVASSDYLTDKGEPVIERQKVLSIADIVYTANQGTIPSSKAEVVASLMKLQNGSSGSSLRLVDEEAQVAIINIRVVQGTQTDMENITHIMRDSGAEIVTENSQITMTYSGMPVMMVDVLGSLVPTQLKTSGLALILCALIVILIFHSFIFGLAATSVVFISIALEIGVLVLLGWPLDFMTVMVSSLVIGAGIDFGIHITHRFREEWHQGMPVDEAIRLTVANVGKALVAAAITTAGAFAILAISNMVFLKRFGGITALSLTFALLSSLLVLPSILAWQANRMERKAQHRDQEAGLN</sequence>
<organism evidence="8 9">
    <name type="scientific">Candidatus Solincola sediminis</name>
    <dbReference type="NCBI Taxonomy" id="1797199"/>
    <lineage>
        <taxon>Bacteria</taxon>
        <taxon>Bacillati</taxon>
        <taxon>Actinomycetota</taxon>
        <taxon>Candidatus Geothermincolia</taxon>
        <taxon>Candidatus Geothermincolales</taxon>
        <taxon>Candidatus Geothermincolaceae</taxon>
        <taxon>Candidatus Solincola</taxon>
    </lineage>
</organism>
<feature type="transmembrane region" description="Helical" evidence="6">
    <location>
        <begin position="26"/>
        <end position="46"/>
    </location>
</feature>
<feature type="transmembrane region" description="Helical" evidence="6">
    <location>
        <begin position="369"/>
        <end position="397"/>
    </location>
</feature>
<dbReference type="PANTHER" id="PTHR33406:SF13">
    <property type="entry name" value="MEMBRANE PROTEIN YDFJ"/>
    <property type="match status" value="1"/>
</dbReference>
<dbReference type="InterPro" id="IPR050545">
    <property type="entry name" value="Mycobact_MmpL"/>
</dbReference>
<feature type="transmembrane region" description="Helical" evidence="6">
    <location>
        <begin position="672"/>
        <end position="691"/>
    </location>
</feature>
<keyword evidence="4 6" id="KW-1133">Transmembrane helix</keyword>
<feature type="transmembrane region" description="Helical" evidence="6">
    <location>
        <begin position="440"/>
        <end position="460"/>
    </location>
</feature>
<evidence type="ECO:0000259" key="7">
    <source>
        <dbReference type="PROSITE" id="PS50156"/>
    </source>
</evidence>
<evidence type="ECO:0000256" key="1">
    <source>
        <dbReference type="ARBA" id="ARBA00004651"/>
    </source>
</evidence>
<dbReference type="InterPro" id="IPR004869">
    <property type="entry name" value="MMPL_dom"/>
</dbReference>
<evidence type="ECO:0000256" key="4">
    <source>
        <dbReference type="ARBA" id="ARBA00022989"/>
    </source>
</evidence>
<dbReference type="AlphaFoldDB" id="A0A1F2WTI1"/>
<proteinExistence type="predicted"/>
<protein>
    <recommendedName>
        <fullName evidence="7">SSD domain-containing protein</fullName>
    </recommendedName>
</protein>
<accession>A0A1F2WTI1</accession>
<dbReference type="EMBL" id="MELK01000006">
    <property type="protein sequence ID" value="OFW60135.1"/>
    <property type="molecule type" value="Genomic_DNA"/>
</dbReference>
<feature type="domain" description="SSD" evidence="7">
    <location>
        <begin position="272"/>
        <end position="397"/>
    </location>
</feature>
<comment type="subcellular location">
    <subcellularLocation>
        <location evidence="1">Cell membrane</location>
        <topology evidence="1">Multi-pass membrane protein</topology>
    </subcellularLocation>
</comment>
<dbReference type="InterPro" id="IPR000731">
    <property type="entry name" value="SSD"/>
</dbReference>
<dbReference type="GO" id="GO:0005886">
    <property type="term" value="C:plasma membrane"/>
    <property type="evidence" value="ECO:0007669"/>
    <property type="project" value="UniProtKB-SubCell"/>
</dbReference>
<feature type="transmembrane region" description="Helical" evidence="6">
    <location>
        <begin position="298"/>
        <end position="316"/>
    </location>
</feature>
<evidence type="ECO:0000313" key="8">
    <source>
        <dbReference type="EMBL" id="OFW60135.1"/>
    </source>
</evidence>
<reference evidence="8 9" key="1">
    <citation type="journal article" date="2016" name="Nat. Commun.">
        <title>Thousands of microbial genomes shed light on interconnected biogeochemical processes in an aquifer system.</title>
        <authorList>
            <person name="Anantharaman K."/>
            <person name="Brown C.T."/>
            <person name="Hug L.A."/>
            <person name="Sharon I."/>
            <person name="Castelle C.J."/>
            <person name="Probst A.J."/>
            <person name="Thomas B.C."/>
            <person name="Singh A."/>
            <person name="Wilkins M.J."/>
            <person name="Karaoz U."/>
            <person name="Brodie E.L."/>
            <person name="Williams K.H."/>
            <person name="Hubbard S.S."/>
            <person name="Banfield J.F."/>
        </authorList>
    </citation>
    <scope>NUCLEOTIDE SEQUENCE [LARGE SCALE GENOMIC DNA]</scope>
</reference>
<keyword evidence="2" id="KW-1003">Cell membrane</keyword>
<feature type="transmembrane region" description="Helical" evidence="6">
    <location>
        <begin position="697"/>
        <end position="715"/>
    </location>
</feature>
<dbReference type="PANTHER" id="PTHR33406">
    <property type="entry name" value="MEMBRANE PROTEIN MJ1562-RELATED"/>
    <property type="match status" value="1"/>
</dbReference>
<feature type="transmembrane region" description="Helical" evidence="6">
    <location>
        <begin position="741"/>
        <end position="764"/>
    </location>
</feature>
<gene>
    <name evidence="8" type="ORF">A2Y75_02285</name>
</gene>
<name>A0A1F2WTI1_9ACTN</name>
<feature type="transmembrane region" description="Helical" evidence="6">
    <location>
        <begin position="336"/>
        <end position="363"/>
    </location>
</feature>
<evidence type="ECO:0000313" key="9">
    <source>
        <dbReference type="Proteomes" id="UP000177876"/>
    </source>
</evidence>